<evidence type="ECO:0000259" key="4">
    <source>
        <dbReference type="PROSITE" id="PS51266"/>
    </source>
</evidence>
<evidence type="ECO:0000256" key="1">
    <source>
        <dbReference type="ARBA" id="ARBA00022723"/>
    </source>
</evidence>
<dbReference type="PANTHER" id="PTHR28082">
    <property type="entry name" value="ZINC FINGER PROTEIN"/>
    <property type="match status" value="1"/>
</dbReference>
<dbReference type="PROSITE" id="PS51266">
    <property type="entry name" value="ZF_CHY"/>
    <property type="match status" value="1"/>
</dbReference>
<protein>
    <recommendedName>
        <fullName evidence="4">CHY-type domain-containing protein</fullName>
    </recommendedName>
</protein>
<dbReference type="PANTHER" id="PTHR28082:SF1">
    <property type="entry name" value="HELPER OF TIM PROTEIN 13"/>
    <property type="match status" value="1"/>
</dbReference>
<dbReference type="SUPFAM" id="SSF161219">
    <property type="entry name" value="CHY zinc finger-like"/>
    <property type="match status" value="1"/>
</dbReference>
<gene>
    <name evidence="5" type="ORF">AVDCRST_MAG42-3012</name>
</gene>
<evidence type="ECO:0000256" key="3">
    <source>
        <dbReference type="ARBA" id="ARBA00022833"/>
    </source>
</evidence>
<sequence length="111" mass="12606">MKVGGVNVAGVDVDSETRCAHYHGERDIIAIKFKCCGEWFPCHACHAELAGHAAEVWPKEEWNTPAVLCGSCRHQLTVREYLDCRSACPKCRREFNAGCARHYHLYFEPRV</sequence>
<dbReference type="InterPro" id="IPR008913">
    <property type="entry name" value="Znf_CHY"/>
</dbReference>
<dbReference type="EMBL" id="CADCTA010000108">
    <property type="protein sequence ID" value="CAA9266509.1"/>
    <property type="molecule type" value="Genomic_DNA"/>
</dbReference>
<dbReference type="InterPro" id="IPR016694">
    <property type="entry name" value="UCP017292"/>
</dbReference>
<dbReference type="InterPro" id="IPR037274">
    <property type="entry name" value="Znf_CHY_sf"/>
</dbReference>
<evidence type="ECO:0000256" key="2">
    <source>
        <dbReference type="ARBA" id="ARBA00022771"/>
    </source>
</evidence>
<dbReference type="AlphaFoldDB" id="A0A6J4J2Z9"/>
<keyword evidence="1" id="KW-0479">Metal-binding</keyword>
<accession>A0A6J4J2Z9</accession>
<keyword evidence="2" id="KW-0863">Zinc-finger</keyword>
<proteinExistence type="predicted"/>
<organism evidence="5">
    <name type="scientific">uncultured Chthoniobacterales bacterium</name>
    <dbReference type="NCBI Taxonomy" id="1836801"/>
    <lineage>
        <taxon>Bacteria</taxon>
        <taxon>Pseudomonadati</taxon>
        <taxon>Verrucomicrobiota</taxon>
        <taxon>Spartobacteria</taxon>
        <taxon>Chthoniobacterales</taxon>
        <taxon>environmental samples</taxon>
    </lineage>
</organism>
<dbReference type="Pfam" id="PF05495">
    <property type="entry name" value="zf-CHY"/>
    <property type="match status" value="1"/>
</dbReference>
<dbReference type="PIRSF" id="PIRSF017292">
    <property type="entry name" value="UCP017292_Znf_CHY"/>
    <property type="match status" value="1"/>
</dbReference>
<keyword evidence="3" id="KW-0862">Zinc</keyword>
<evidence type="ECO:0000313" key="5">
    <source>
        <dbReference type="EMBL" id="CAA9266509.1"/>
    </source>
</evidence>
<dbReference type="InterPro" id="IPR052604">
    <property type="entry name" value="Mito_Tim_assembly_helper"/>
</dbReference>
<feature type="domain" description="CHY-type" evidence="4">
    <location>
        <begin position="12"/>
        <end position="90"/>
    </location>
</feature>
<dbReference type="GO" id="GO:0045041">
    <property type="term" value="P:protein import into mitochondrial intermembrane space"/>
    <property type="evidence" value="ECO:0007669"/>
    <property type="project" value="TreeGrafter"/>
</dbReference>
<reference evidence="5" key="1">
    <citation type="submission" date="2020-02" db="EMBL/GenBank/DDBJ databases">
        <authorList>
            <person name="Meier V. D."/>
        </authorList>
    </citation>
    <scope>NUCLEOTIDE SEQUENCE</scope>
    <source>
        <strain evidence="5">AVDCRST_MAG42</strain>
    </source>
</reference>
<name>A0A6J4J2Z9_9BACT</name>
<dbReference type="GO" id="GO:0008270">
    <property type="term" value="F:zinc ion binding"/>
    <property type="evidence" value="ECO:0007669"/>
    <property type="project" value="UniProtKB-KW"/>
</dbReference>